<dbReference type="InterPro" id="IPR036322">
    <property type="entry name" value="WD40_repeat_dom_sf"/>
</dbReference>
<dbReference type="AlphaFoldDB" id="B6BGW6"/>
<dbReference type="InterPro" id="IPR015943">
    <property type="entry name" value="WD40/YVTN_repeat-like_dom_sf"/>
</dbReference>
<dbReference type="EMBL" id="AFRZ01000001">
    <property type="protein sequence ID" value="EHP29750.1"/>
    <property type="molecule type" value="Genomic_DNA"/>
</dbReference>
<dbReference type="Proteomes" id="UP000006431">
    <property type="component" value="Unassembled WGS sequence"/>
</dbReference>
<sequence>MPIINDCQQARSEVTAFTKFNANSFAFSTKYHGAKVINTQDCGVELSFKNEHLNFNATAVCFSPDAKLIAYSTNTHLHIADMADKQVIKSIYLDNECLTILSFDLSSKYIIAGNSEGRVLLFKYNSNSQLSRLCSFPYQRPKTRIQKNFVSAITFHKNLLAVSGYGGAIFIIDIYSGSNKNVLLHGTSRKNALCFLNENTIISGDNDGNLQLISIPNNSVIKSISLPFRKTNQIISIPNTKYLIVHSNTNTMLIIDSKDYKIVHKNYIEFPDDIQCVEALDSKTLIISLKNQKILYVELPSRERLSSLILHNSLDAAYELIAREPMLQDTLEHRSLEKMYDKAYLGAAKALINQNKELANQLMQIYRDVDSKQESIRLLFQSFANYNRFKTLYMEKKYALAYAMSSKFPALKITTQYESMESRWKETFTNAQRHILLGKPDYAKALLKEYITVTAKRPIIQLILKHNDLFIEFLRALDKKDFKRVNEISRQNSLFTQMPIYETLESDIQKSVNRIEAYIKKNKIDLAKKSLAKLEGTPGFAQRVKQLHSMCDEMLKLQELYEKDDFYSCYELIDLFPHLSFSELGELLQKHWLKLMDECEQYALKGNIQSIKAALGELITLDGRKDRIGDLLRVSFQVQIKYFLSKKKFKSAQSVIYSYIDIFTKDSEISSLMAKYETITRQKLAITLPNDENSSRDSWINSKLIID</sequence>
<reference evidence="1 2" key="1">
    <citation type="journal article" date="2012" name="Proc. Natl. Acad. Sci. U.S.A.">
        <title>Genome and physiology of a model Epsilonproteobacterium responsible for sulfide detoxification in marine oxygen depletion zones.</title>
        <authorList>
            <person name="Grote J."/>
            <person name="Schott T."/>
            <person name="Bruckner C.G."/>
            <person name="Glockner F.O."/>
            <person name="Jost G."/>
            <person name="Teeling H."/>
            <person name="Labrenz M."/>
            <person name="Jurgens K."/>
        </authorList>
    </citation>
    <scope>NUCLEOTIDE SEQUENCE [LARGE SCALE GENOMIC DNA]</scope>
    <source>
        <strain evidence="1 2">GD1</strain>
    </source>
</reference>
<dbReference type="SUPFAM" id="SSF50978">
    <property type="entry name" value="WD40 repeat-like"/>
    <property type="match status" value="1"/>
</dbReference>
<keyword evidence="2" id="KW-1185">Reference proteome</keyword>
<protein>
    <submittedName>
        <fullName evidence="1">Protein containing WD-40 repeat</fullName>
    </submittedName>
</protein>
<dbReference type="HOGENOM" id="CLU_023785_0_0_7"/>
<proteinExistence type="predicted"/>
<gene>
    <name evidence="1" type="ORF">SMGD1_1226</name>
</gene>
<dbReference type="OrthoDB" id="5332333at2"/>
<dbReference type="Gene3D" id="2.130.10.10">
    <property type="entry name" value="YVTN repeat-like/Quinoprotein amine dehydrogenase"/>
    <property type="match status" value="1"/>
</dbReference>
<dbReference type="STRING" id="929558.SMGD1_1226"/>
<evidence type="ECO:0000313" key="1">
    <source>
        <dbReference type="EMBL" id="EHP29750.1"/>
    </source>
</evidence>
<comment type="caution">
    <text evidence="1">The sequence shown here is derived from an EMBL/GenBank/DDBJ whole genome shotgun (WGS) entry which is preliminary data.</text>
</comment>
<dbReference type="eggNOG" id="COG2319">
    <property type="taxonomic scope" value="Bacteria"/>
</dbReference>
<accession>B6BGW6</accession>
<organism evidence="1 2">
    <name type="scientific">Sulfurimonas gotlandica (strain DSM 19862 / JCM 16533 / GD1)</name>
    <dbReference type="NCBI Taxonomy" id="929558"/>
    <lineage>
        <taxon>Bacteria</taxon>
        <taxon>Pseudomonadati</taxon>
        <taxon>Campylobacterota</taxon>
        <taxon>Epsilonproteobacteria</taxon>
        <taxon>Campylobacterales</taxon>
        <taxon>Sulfurimonadaceae</taxon>
        <taxon>Sulfurimonas</taxon>
    </lineage>
</organism>
<accession>H1FZD6</accession>
<dbReference type="PATRIC" id="fig|929558.5.peg.1218"/>
<name>B6BGW6_SULGG</name>
<dbReference type="RefSeq" id="WP_008337012.1">
    <property type="nucleotide sequence ID" value="NZ_AFRZ01000001.1"/>
</dbReference>
<evidence type="ECO:0000313" key="2">
    <source>
        <dbReference type="Proteomes" id="UP000006431"/>
    </source>
</evidence>